<reference evidence="9 10" key="1">
    <citation type="journal article" date="2017" name="Curr. Biol.">
        <title>Genome architecture and evolution of a unichromosomal asexual nematode.</title>
        <authorList>
            <person name="Fradin H."/>
            <person name="Zegar C."/>
            <person name="Gutwein M."/>
            <person name="Lucas J."/>
            <person name="Kovtun M."/>
            <person name="Corcoran D."/>
            <person name="Baugh L.R."/>
            <person name="Kiontke K."/>
            <person name="Gunsalus K."/>
            <person name="Fitch D.H."/>
            <person name="Piano F."/>
        </authorList>
    </citation>
    <scope>NUCLEOTIDE SEQUENCE [LARGE SCALE GENOMIC DNA]</scope>
    <source>
        <strain evidence="9">PF1309</strain>
    </source>
</reference>
<feature type="transmembrane region" description="Helical" evidence="7">
    <location>
        <begin position="344"/>
        <end position="363"/>
    </location>
</feature>
<evidence type="ECO:0000256" key="7">
    <source>
        <dbReference type="SAM" id="Phobius"/>
    </source>
</evidence>
<keyword evidence="10" id="KW-1185">Reference proteome</keyword>
<comment type="subcellular location">
    <subcellularLocation>
        <location evidence="1">Membrane</location>
        <topology evidence="1">Multi-pass membrane protein</topology>
    </subcellularLocation>
</comment>
<evidence type="ECO:0000256" key="5">
    <source>
        <dbReference type="ARBA" id="ARBA00023136"/>
    </source>
</evidence>
<feature type="domain" description="Major facilitator superfamily (MFS) profile" evidence="8">
    <location>
        <begin position="13"/>
        <end position="454"/>
    </location>
</feature>
<feature type="transmembrane region" description="Helical" evidence="7">
    <location>
        <begin position="51"/>
        <end position="71"/>
    </location>
</feature>
<protein>
    <recommendedName>
        <fullName evidence="8">Major facilitator superfamily (MFS) profile domain-containing protein</fullName>
    </recommendedName>
</protein>
<feature type="transmembrane region" description="Helical" evidence="7">
    <location>
        <begin position="275"/>
        <end position="297"/>
    </location>
</feature>
<feature type="transmembrane region" description="Helical" evidence="7">
    <location>
        <begin position="78"/>
        <end position="97"/>
    </location>
</feature>
<name>A0A2A2JSC3_9BILA</name>
<dbReference type="OrthoDB" id="6770063at2759"/>
<dbReference type="InterPro" id="IPR020846">
    <property type="entry name" value="MFS_dom"/>
</dbReference>
<proteinExistence type="inferred from homology"/>
<evidence type="ECO:0000256" key="4">
    <source>
        <dbReference type="ARBA" id="ARBA00022989"/>
    </source>
</evidence>
<keyword evidence="2" id="KW-0813">Transport</keyword>
<accession>A0A2A2JSC3</accession>
<feature type="transmembrane region" description="Helical" evidence="7">
    <location>
        <begin position="421"/>
        <end position="447"/>
    </location>
</feature>
<dbReference type="Gene3D" id="1.20.1250.20">
    <property type="entry name" value="MFS general substrate transporter like domains"/>
    <property type="match status" value="1"/>
</dbReference>
<dbReference type="GO" id="GO:0022857">
    <property type="term" value="F:transmembrane transporter activity"/>
    <property type="evidence" value="ECO:0007669"/>
    <property type="project" value="InterPro"/>
</dbReference>
<feature type="transmembrane region" description="Helical" evidence="7">
    <location>
        <begin position="219"/>
        <end position="246"/>
    </location>
</feature>
<dbReference type="PANTHER" id="PTHR23505:SF90">
    <property type="entry name" value="MAJOR FACILITATOR SUPERFAMILY (MFS) PROFILE DOMAIN-CONTAINING PROTEIN"/>
    <property type="match status" value="1"/>
</dbReference>
<dbReference type="EMBL" id="LIAE01010252">
    <property type="protein sequence ID" value="PAV64572.1"/>
    <property type="molecule type" value="Genomic_DNA"/>
</dbReference>
<dbReference type="InterPro" id="IPR011701">
    <property type="entry name" value="MFS"/>
</dbReference>
<comment type="similarity">
    <text evidence="6">Belongs to the major facilitator superfamily. Spinster (TC 2.A.1.49) family.</text>
</comment>
<dbReference type="EMBL" id="LIAE01010252">
    <property type="protein sequence ID" value="PAV64571.1"/>
    <property type="molecule type" value="Genomic_DNA"/>
</dbReference>
<dbReference type="AlphaFoldDB" id="A0A2A2JSC3"/>
<dbReference type="PROSITE" id="PS50850">
    <property type="entry name" value="MFS"/>
    <property type="match status" value="1"/>
</dbReference>
<organism evidence="9 10">
    <name type="scientific">Diploscapter pachys</name>
    <dbReference type="NCBI Taxonomy" id="2018661"/>
    <lineage>
        <taxon>Eukaryota</taxon>
        <taxon>Metazoa</taxon>
        <taxon>Ecdysozoa</taxon>
        <taxon>Nematoda</taxon>
        <taxon>Chromadorea</taxon>
        <taxon>Rhabditida</taxon>
        <taxon>Rhabditina</taxon>
        <taxon>Rhabditomorpha</taxon>
        <taxon>Rhabditoidea</taxon>
        <taxon>Rhabditidae</taxon>
        <taxon>Diploscapter</taxon>
    </lineage>
</organism>
<dbReference type="STRING" id="2018661.A0A2A2JSC3"/>
<keyword evidence="3 7" id="KW-0812">Transmembrane</keyword>
<sequence>MESNVNGRRQYIAVTILFLVNLLNYVDRYTVAGVLISVQDYYNIGGTMAGLIQTVFLISFMLFSPICGYLGDRFNRKVIILVGMIVWLAAVVASTFVPADKFWMFLLFRGLVGIGEASYSTVAPSMISDMFTDIIRSRVFMIFYFAIPVGSGLGFIVGANVASWTNSWQWGVRVSGIIGVIVFILHIFFVYEPERGDGEKALGAQVTAKQSTYWEDLKALVSIPTYISCMWGYTALVFASGTLIWWEPAIIEHLTAWKHNLTQTDDLSKSEKQKIGFFFGLITLASGLIGVTIGSLLSTAIRQGSWCFKRIKTERAPPLVSGGGALIAAPLLLIVLLFGDKSMALLWILMFMIITALCFNWGLNIDMLMTVIVPCRRNTAFSYMMLISHLFGDASGPYLIGMVSDMIRNGNDDPESQYYSLIKACFVAVGLLLVSAALYFICSLVLIRDQAKFREEMGMTDTPLANSGSTESLDKTGFEKVPIKSVKEATV</sequence>
<dbReference type="PANTHER" id="PTHR23505">
    <property type="entry name" value="SPINSTER"/>
    <property type="match status" value="1"/>
</dbReference>
<evidence type="ECO:0000256" key="1">
    <source>
        <dbReference type="ARBA" id="ARBA00004141"/>
    </source>
</evidence>
<dbReference type="InterPro" id="IPR036259">
    <property type="entry name" value="MFS_trans_sf"/>
</dbReference>
<evidence type="ECO:0000256" key="6">
    <source>
        <dbReference type="ARBA" id="ARBA00024338"/>
    </source>
</evidence>
<feature type="transmembrane region" description="Helical" evidence="7">
    <location>
        <begin position="103"/>
        <end position="127"/>
    </location>
</feature>
<gene>
    <name evidence="9" type="ORF">WR25_01666</name>
</gene>
<dbReference type="CDD" id="cd17328">
    <property type="entry name" value="MFS_spinster_like"/>
    <property type="match status" value="1"/>
</dbReference>
<dbReference type="Proteomes" id="UP000218231">
    <property type="component" value="Unassembled WGS sequence"/>
</dbReference>
<dbReference type="GO" id="GO:0016020">
    <property type="term" value="C:membrane"/>
    <property type="evidence" value="ECO:0007669"/>
    <property type="project" value="UniProtKB-SubCell"/>
</dbReference>
<feature type="transmembrane region" description="Helical" evidence="7">
    <location>
        <begin position="383"/>
        <end position="401"/>
    </location>
</feature>
<feature type="transmembrane region" description="Helical" evidence="7">
    <location>
        <begin position="139"/>
        <end position="164"/>
    </location>
</feature>
<evidence type="ECO:0000256" key="2">
    <source>
        <dbReference type="ARBA" id="ARBA00022448"/>
    </source>
</evidence>
<evidence type="ECO:0000313" key="10">
    <source>
        <dbReference type="Proteomes" id="UP000218231"/>
    </source>
</evidence>
<keyword evidence="4 7" id="KW-1133">Transmembrane helix</keyword>
<dbReference type="SUPFAM" id="SSF103473">
    <property type="entry name" value="MFS general substrate transporter"/>
    <property type="match status" value="1"/>
</dbReference>
<feature type="transmembrane region" description="Helical" evidence="7">
    <location>
        <begin position="12"/>
        <end position="31"/>
    </location>
</feature>
<evidence type="ECO:0000256" key="3">
    <source>
        <dbReference type="ARBA" id="ARBA00022692"/>
    </source>
</evidence>
<feature type="transmembrane region" description="Helical" evidence="7">
    <location>
        <begin position="318"/>
        <end position="338"/>
    </location>
</feature>
<dbReference type="InterPro" id="IPR044770">
    <property type="entry name" value="MFS_spinster-like"/>
</dbReference>
<evidence type="ECO:0000259" key="8">
    <source>
        <dbReference type="PROSITE" id="PS50850"/>
    </source>
</evidence>
<dbReference type="Pfam" id="PF07690">
    <property type="entry name" value="MFS_1"/>
    <property type="match status" value="1"/>
</dbReference>
<evidence type="ECO:0000313" key="9">
    <source>
        <dbReference type="EMBL" id="PAV64571.1"/>
    </source>
</evidence>
<feature type="transmembrane region" description="Helical" evidence="7">
    <location>
        <begin position="170"/>
        <end position="191"/>
    </location>
</feature>
<keyword evidence="5 7" id="KW-0472">Membrane</keyword>
<comment type="caution">
    <text evidence="9">The sequence shown here is derived from an EMBL/GenBank/DDBJ whole genome shotgun (WGS) entry which is preliminary data.</text>
</comment>